<dbReference type="GO" id="GO:0043139">
    <property type="term" value="F:5'-3' DNA helicase activity"/>
    <property type="evidence" value="ECO:0007669"/>
    <property type="project" value="UniProtKB-EC"/>
</dbReference>
<dbReference type="eggNOG" id="KOG0987">
    <property type="taxonomic scope" value="Eukaryota"/>
</dbReference>
<dbReference type="Proteomes" id="UP000004995">
    <property type="component" value="Unassembled WGS sequence"/>
</dbReference>
<keyword evidence="5" id="KW-1185">Reference proteome</keyword>
<feature type="domain" description="DNA helicase Pif1-like DEAD-box helicase" evidence="2">
    <location>
        <begin position="2"/>
        <end position="167"/>
    </location>
</feature>
<keyword evidence="1" id="KW-0347">Helicase</keyword>
<dbReference type="SUPFAM" id="SSF52540">
    <property type="entry name" value="P-loop containing nucleoside triphosphate hydrolases"/>
    <property type="match status" value="2"/>
</dbReference>
<keyword evidence="1" id="KW-0547">Nucleotide-binding</keyword>
<dbReference type="OMA" id="NINHLIM"/>
<comment type="cofactor">
    <cofactor evidence="1">
        <name>Mg(2+)</name>
        <dbReference type="ChEBI" id="CHEBI:18420"/>
    </cofactor>
</comment>
<reference evidence="4" key="3">
    <citation type="submission" date="2018-08" db="UniProtKB">
        <authorList>
            <consortium name="EnsemblPlants"/>
        </authorList>
    </citation>
    <scope>IDENTIFICATION</scope>
    <source>
        <strain evidence="4">Yugu1</strain>
    </source>
</reference>
<keyword evidence="1" id="KW-0067">ATP-binding</keyword>
<keyword evidence="1" id="KW-0227">DNA damage</keyword>
<dbReference type="GO" id="GO:0006281">
    <property type="term" value="P:DNA repair"/>
    <property type="evidence" value="ECO:0007669"/>
    <property type="project" value="UniProtKB-KW"/>
</dbReference>
<proteinExistence type="inferred from homology"/>
<dbReference type="GO" id="GO:0005524">
    <property type="term" value="F:ATP binding"/>
    <property type="evidence" value="ECO:0007669"/>
    <property type="project" value="UniProtKB-KW"/>
</dbReference>
<comment type="catalytic activity">
    <reaction evidence="1">
        <text>ATP + H2O = ADP + phosphate + H(+)</text>
        <dbReference type="Rhea" id="RHEA:13065"/>
        <dbReference type="ChEBI" id="CHEBI:15377"/>
        <dbReference type="ChEBI" id="CHEBI:15378"/>
        <dbReference type="ChEBI" id="CHEBI:30616"/>
        <dbReference type="ChEBI" id="CHEBI:43474"/>
        <dbReference type="ChEBI" id="CHEBI:456216"/>
        <dbReference type="EC" id="5.6.2.3"/>
    </reaction>
</comment>
<evidence type="ECO:0000256" key="1">
    <source>
        <dbReference type="RuleBase" id="RU363044"/>
    </source>
</evidence>
<evidence type="ECO:0000313" key="4">
    <source>
        <dbReference type="EnsemblPlants" id="KQL13935"/>
    </source>
</evidence>
<dbReference type="HOGENOM" id="CLU_001324_14_4_1"/>
<evidence type="ECO:0000259" key="2">
    <source>
        <dbReference type="Pfam" id="PF05970"/>
    </source>
</evidence>
<organism evidence="3">
    <name type="scientific">Setaria italica</name>
    <name type="common">Foxtail millet</name>
    <name type="synonym">Panicum italicum</name>
    <dbReference type="NCBI Taxonomy" id="4555"/>
    <lineage>
        <taxon>Eukaryota</taxon>
        <taxon>Viridiplantae</taxon>
        <taxon>Streptophyta</taxon>
        <taxon>Embryophyta</taxon>
        <taxon>Tracheophyta</taxon>
        <taxon>Spermatophyta</taxon>
        <taxon>Magnoliopsida</taxon>
        <taxon>Liliopsida</taxon>
        <taxon>Poales</taxon>
        <taxon>Poaceae</taxon>
        <taxon>PACMAD clade</taxon>
        <taxon>Panicoideae</taxon>
        <taxon>Panicodae</taxon>
        <taxon>Paniceae</taxon>
        <taxon>Cenchrinae</taxon>
        <taxon>Setaria</taxon>
    </lineage>
</organism>
<dbReference type="PANTHER" id="PTHR10492:SF91">
    <property type="entry name" value="ATP-DEPENDENT DNA HELICASE"/>
    <property type="match status" value="1"/>
</dbReference>
<dbReference type="AlphaFoldDB" id="K3ZFG0"/>
<dbReference type="EnsemblPlants" id="KQL13935">
    <property type="protein sequence ID" value="KQL13935"/>
    <property type="gene ID" value="SETIT_025311mg"/>
</dbReference>
<dbReference type="PANTHER" id="PTHR10492">
    <property type="match status" value="1"/>
</dbReference>
<reference evidence="3 5" key="1">
    <citation type="journal article" date="2012" name="Nat. Biotechnol.">
        <title>Reference genome sequence of the model plant Setaria.</title>
        <authorList>
            <person name="Bennetzen J.L."/>
            <person name="Schmutz J."/>
            <person name="Wang H."/>
            <person name="Percifield R."/>
            <person name="Hawkins J."/>
            <person name="Pontaroli A.C."/>
            <person name="Estep M."/>
            <person name="Feng L."/>
            <person name="Vaughn J.N."/>
            <person name="Grimwood J."/>
            <person name="Jenkins J."/>
            <person name="Barry K."/>
            <person name="Lindquist E."/>
            <person name="Hellsten U."/>
            <person name="Deshpande S."/>
            <person name="Wang X."/>
            <person name="Wu X."/>
            <person name="Mitros T."/>
            <person name="Triplett J."/>
            <person name="Yang X."/>
            <person name="Ye C.Y."/>
            <person name="Mauro-Herrera M."/>
            <person name="Wang L."/>
            <person name="Li P."/>
            <person name="Sharma M."/>
            <person name="Sharma R."/>
            <person name="Ronald P.C."/>
            <person name="Panaud O."/>
            <person name="Kellogg E.A."/>
            <person name="Brutnell T.P."/>
            <person name="Doust A.N."/>
            <person name="Tuskan G.A."/>
            <person name="Rokhsar D."/>
            <person name="Devos K.M."/>
        </authorList>
    </citation>
    <scope>NUCLEOTIDE SEQUENCE [LARGE SCALE GENOMIC DNA]</scope>
    <source>
        <strain evidence="5">cv. Yugu1</strain>
        <strain evidence="3">Yugu1</strain>
    </source>
</reference>
<evidence type="ECO:0000313" key="3">
    <source>
        <dbReference type="EMBL" id="RCV16165.1"/>
    </source>
</evidence>
<comment type="similarity">
    <text evidence="1">Belongs to the helicase family.</text>
</comment>
<dbReference type="GO" id="GO:0000723">
    <property type="term" value="P:telomere maintenance"/>
    <property type="evidence" value="ECO:0007669"/>
    <property type="project" value="InterPro"/>
</dbReference>
<dbReference type="Gramene" id="KQL13935">
    <property type="protein sequence ID" value="KQL13935"/>
    <property type="gene ID" value="SETIT_025311mg"/>
</dbReference>
<dbReference type="GO" id="GO:0016787">
    <property type="term" value="F:hydrolase activity"/>
    <property type="evidence" value="ECO:0007669"/>
    <property type="project" value="UniProtKB-KW"/>
</dbReference>
<dbReference type="EMBL" id="AGNK02001496">
    <property type="status" value="NOT_ANNOTATED_CDS"/>
    <property type="molecule type" value="Genomic_DNA"/>
</dbReference>
<dbReference type="Gene3D" id="3.40.50.300">
    <property type="entry name" value="P-loop containing nucleotide triphosphate hydrolases"/>
    <property type="match status" value="1"/>
</dbReference>
<dbReference type="InterPro" id="IPR027417">
    <property type="entry name" value="P-loop_NTPase"/>
</dbReference>
<dbReference type="InterPro" id="IPR010285">
    <property type="entry name" value="DNA_helicase_pif1-like_DEAD"/>
</dbReference>
<protein>
    <recommendedName>
        <fullName evidence="1">ATP-dependent DNA helicase</fullName>
        <ecNumber evidence="1">5.6.2.3</ecNumber>
    </recommendedName>
</protein>
<keyword evidence="1" id="KW-0378">Hydrolase</keyword>
<keyword evidence="1" id="KW-0234">DNA repair</keyword>
<evidence type="ECO:0000313" key="5">
    <source>
        <dbReference type="Proteomes" id="UP000004995"/>
    </source>
</evidence>
<dbReference type="EMBL" id="CM003530">
    <property type="protein sequence ID" value="RCV16165.1"/>
    <property type="molecule type" value="Genomic_DNA"/>
</dbReference>
<dbReference type="GO" id="GO:0006310">
    <property type="term" value="P:DNA recombination"/>
    <property type="evidence" value="ECO:0007669"/>
    <property type="project" value="UniProtKB-KW"/>
</dbReference>
<dbReference type="OrthoDB" id="683365at2759"/>
<accession>K3ZFG0</accession>
<dbReference type="EC" id="5.6.2.3" evidence="1"/>
<dbReference type="Pfam" id="PF05970">
    <property type="entry name" value="PIF1"/>
    <property type="match status" value="1"/>
</dbReference>
<gene>
    <name evidence="3" type="ORF">SETIT_3G116000v2</name>
</gene>
<sequence length="268" mass="30354">MYLYKALIAKVCSMDLIIVAIATSGTAASIMPSGRTAHSRFKIPIKLGDSTMCSFTKQSGTAELLRRASLIVWDEVAMTKRQAVKALDRILQDVMDCLQPFGGKVMLFGGDFRQVLPVVARGTRAQITDATLLKSYIWESVWRIRLTQNMRAQSDTWFADYLLRIGNDTEETIGDDYVQLPHDILIDSPTDDIFIDTLIDHFKRKQFPIRLSFAMTINKAQVPHRQLYVALSRGVSRETTWVVARKNKDMDRSGKGTKNIVYRDVLES</sequence>
<keyword evidence="1" id="KW-0233">DNA recombination</keyword>
<reference evidence="3" key="2">
    <citation type="submission" date="2015-07" db="EMBL/GenBank/DDBJ databases">
        <authorList>
            <person name="Noorani M."/>
        </authorList>
    </citation>
    <scope>NUCLEOTIDE SEQUENCE</scope>
    <source>
        <strain evidence="3">Yugu1</strain>
    </source>
</reference>
<dbReference type="STRING" id="4555.K3ZFG0"/>
<name>K3ZFG0_SETIT</name>